<sequence length="89" mass="10288">MSRVDHKLWKFLNLQVLHQFLPFLKKRLDQKATVPKMKMRQLRRVNVREEEEAAARAARPRPAHPRRASAVTVARAARRAVRAECAPGP</sequence>
<organism evidence="1 2">
    <name type="scientific">Eumeta variegata</name>
    <name type="common">Bagworm moth</name>
    <name type="synonym">Eumeta japonica</name>
    <dbReference type="NCBI Taxonomy" id="151549"/>
    <lineage>
        <taxon>Eukaryota</taxon>
        <taxon>Metazoa</taxon>
        <taxon>Ecdysozoa</taxon>
        <taxon>Arthropoda</taxon>
        <taxon>Hexapoda</taxon>
        <taxon>Insecta</taxon>
        <taxon>Pterygota</taxon>
        <taxon>Neoptera</taxon>
        <taxon>Endopterygota</taxon>
        <taxon>Lepidoptera</taxon>
        <taxon>Glossata</taxon>
        <taxon>Ditrysia</taxon>
        <taxon>Tineoidea</taxon>
        <taxon>Psychidae</taxon>
        <taxon>Oiketicinae</taxon>
        <taxon>Eumeta</taxon>
    </lineage>
</organism>
<dbReference type="AlphaFoldDB" id="A0A4C1ZE43"/>
<dbReference type="Proteomes" id="UP000299102">
    <property type="component" value="Unassembled WGS sequence"/>
</dbReference>
<name>A0A4C1ZE43_EUMVA</name>
<evidence type="ECO:0000313" key="1">
    <source>
        <dbReference type="EMBL" id="GBP86846.1"/>
    </source>
</evidence>
<dbReference type="EMBL" id="BGZK01001820">
    <property type="protein sequence ID" value="GBP86846.1"/>
    <property type="molecule type" value="Genomic_DNA"/>
</dbReference>
<comment type="caution">
    <text evidence="1">The sequence shown here is derived from an EMBL/GenBank/DDBJ whole genome shotgun (WGS) entry which is preliminary data.</text>
</comment>
<keyword evidence="2" id="KW-1185">Reference proteome</keyword>
<evidence type="ECO:0000313" key="2">
    <source>
        <dbReference type="Proteomes" id="UP000299102"/>
    </source>
</evidence>
<proteinExistence type="predicted"/>
<accession>A0A4C1ZE43</accession>
<protein>
    <submittedName>
        <fullName evidence="1">Uncharacterized protein</fullName>
    </submittedName>
</protein>
<reference evidence="1 2" key="1">
    <citation type="journal article" date="2019" name="Commun. Biol.">
        <title>The bagworm genome reveals a unique fibroin gene that provides high tensile strength.</title>
        <authorList>
            <person name="Kono N."/>
            <person name="Nakamura H."/>
            <person name="Ohtoshi R."/>
            <person name="Tomita M."/>
            <person name="Numata K."/>
            <person name="Arakawa K."/>
        </authorList>
    </citation>
    <scope>NUCLEOTIDE SEQUENCE [LARGE SCALE GENOMIC DNA]</scope>
</reference>
<gene>
    <name evidence="1" type="ORF">EVAR_86720_1</name>
</gene>